<dbReference type="SMART" id="SM00860">
    <property type="entry name" value="SMI1_KNR4"/>
    <property type="match status" value="1"/>
</dbReference>
<dbReference type="EMBL" id="QNRR01000004">
    <property type="protein sequence ID" value="RBP44366.1"/>
    <property type="molecule type" value="Genomic_DNA"/>
</dbReference>
<dbReference type="InterPro" id="IPR018958">
    <property type="entry name" value="Knr4/Smi1-like_dom"/>
</dbReference>
<reference evidence="3 4" key="1">
    <citation type="submission" date="2018-06" db="EMBL/GenBank/DDBJ databases">
        <title>Genomic Encyclopedia of Type Strains, Phase IV (KMG-IV): sequencing the most valuable type-strain genomes for metagenomic binning, comparative biology and taxonomic classification.</title>
        <authorList>
            <person name="Goeker M."/>
        </authorList>
    </citation>
    <scope>NUCLEOTIDE SEQUENCE [LARGE SCALE GENOMIC DNA]</scope>
    <source>
        <strain evidence="3 4">DSM 25532</strain>
    </source>
</reference>
<name>A0A366HNK8_9BACT</name>
<proteinExistence type="predicted"/>
<evidence type="ECO:0000313" key="3">
    <source>
        <dbReference type="EMBL" id="RBP44366.1"/>
    </source>
</evidence>
<dbReference type="Gene3D" id="3.40.1580.10">
    <property type="entry name" value="SMI1/KNR4-like"/>
    <property type="match status" value="1"/>
</dbReference>
<organism evidence="3 4">
    <name type="scientific">Roseimicrobium gellanilyticum</name>
    <dbReference type="NCBI Taxonomy" id="748857"/>
    <lineage>
        <taxon>Bacteria</taxon>
        <taxon>Pseudomonadati</taxon>
        <taxon>Verrucomicrobiota</taxon>
        <taxon>Verrucomicrobiia</taxon>
        <taxon>Verrucomicrobiales</taxon>
        <taxon>Verrucomicrobiaceae</taxon>
        <taxon>Roseimicrobium</taxon>
    </lineage>
</organism>
<evidence type="ECO:0000313" key="4">
    <source>
        <dbReference type="Proteomes" id="UP000253426"/>
    </source>
</evidence>
<protein>
    <submittedName>
        <fullName evidence="3">SMI1/KNR4 family protein SUKH-1</fullName>
    </submittedName>
</protein>
<comment type="caution">
    <text evidence="3">The sequence shown here is derived from an EMBL/GenBank/DDBJ whole genome shotgun (WGS) entry which is preliminary data.</text>
</comment>
<keyword evidence="4" id="KW-1185">Reference proteome</keyword>
<dbReference type="RefSeq" id="WP_113958777.1">
    <property type="nucleotide sequence ID" value="NZ_QNRR01000004.1"/>
</dbReference>
<accession>A0A366HNK8</accession>
<dbReference type="Proteomes" id="UP000253426">
    <property type="component" value="Unassembled WGS sequence"/>
</dbReference>
<dbReference type="SUPFAM" id="SSF160631">
    <property type="entry name" value="SMI1/KNR4-like"/>
    <property type="match status" value="1"/>
</dbReference>
<dbReference type="Pfam" id="PF09346">
    <property type="entry name" value="SMI1_KNR4"/>
    <property type="match status" value="1"/>
</dbReference>
<dbReference type="AlphaFoldDB" id="A0A366HNK8"/>
<evidence type="ECO:0000259" key="2">
    <source>
        <dbReference type="SMART" id="SM00860"/>
    </source>
</evidence>
<dbReference type="OrthoDB" id="701486at2"/>
<sequence length="245" mass="28174">MSIVQRIQEHLANPPSTEDGESWDTKPSPPFSADEIAAMERKLGHSLPAETRALLEYCSGFDGGTLECFDFWGRDETFAYPKSLRERFRCIAVDGAGNFWFYWKGAGSGDLGPVFYYQHEGPMYFYQCDSLVQFVDEWLREMTPPYKSLINDVYEFRIRPIKELNNDLLTREAAMAGGDEVLRAFAEPLEQDVMIYDFRSAKPGDGVDLRYLDFIAAHPKWPILAGRGRSTFLRKLKRFFFGRAQ</sequence>
<feature type="region of interest" description="Disordered" evidence="1">
    <location>
        <begin position="10"/>
        <end position="29"/>
    </location>
</feature>
<dbReference type="InterPro" id="IPR037883">
    <property type="entry name" value="Knr4/Smi1-like_sf"/>
</dbReference>
<gene>
    <name evidence="3" type="ORF">DES53_104185</name>
</gene>
<feature type="domain" description="Knr4/Smi1-like" evidence="2">
    <location>
        <begin position="30"/>
        <end position="141"/>
    </location>
</feature>
<evidence type="ECO:0000256" key="1">
    <source>
        <dbReference type="SAM" id="MobiDB-lite"/>
    </source>
</evidence>